<evidence type="ECO:0000313" key="1">
    <source>
        <dbReference type="EMBL" id="MBD1379190.1"/>
    </source>
</evidence>
<name>A0A926RW50_9BACI</name>
<proteinExistence type="predicted"/>
<accession>A0A926RW50</accession>
<organism evidence="1 2">
    <name type="scientific">Metabacillus arenae</name>
    <dbReference type="NCBI Taxonomy" id="2771434"/>
    <lineage>
        <taxon>Bacteria</taxon>
        <taxon>Bacillati</taxon>
        <taxon>Bacillota</taxon>
        <taxon>Bacilli</taxon>
        <taxon>Bacillales</taxon>
        <taxon>Bacillaceae</taxon>
        <taxon>Metabacillus</taxon>
    </lineage>
</organism>
<dbReference type="RefSeq" id="WP_191155568.1">
    <property type="nucleotide sequence ID" value="NZ_JACXAI010000002.1"/>
</dbReference>
<reference evidence="1" key="1">
    <citation type="submission" date="2020-09" db="EMBL/GenBank/DDBJ databases">
        <title>A novel bacterium of genus Bacillus, isolated from South China Sea.</title>
        <authorList>
            <person name="Huang H."/>
            <person name="Mo K."/>
            <person name="Hu Y."/>
        </authorList>
    </citation>
    <scope>NUCLEOTIDE SEQUENCE</scope>
    <source>
        <strain evidence="1">IB182487</strain>
    </source>
</reference>
<evidence type="ECO:0000313" key="2">
    <source>
        <dbReference type="Proteomes" id="UP000626844"/>
    </source>
</evidence>
<comment type="caution">
    <text evidence="1">The sequence shown here is derived from an EMBL/GenBank/DDBJ whole genome shotgun (WGS) entry which is preliminary data.</text>
</comment>
<dbReference type="EMBL" id="JACXAI010000002">
    <property type="protein sequence ID" value="MBD1379190.1"/>
    <property type="molecule type" value="Genomic_DNA"/>
</dbReference>
<keyword evidence="2" id="KW-1185">Reference proteome</keyword>
<gene>
    <name evidence="1" type="ORF">IC621_03005</name>
</gene>
<dbReference type="AlphaFoldDB" id="A0A926RW50"/>
<dbReference type="Proteomes" id="UP000626844">
    <property type="component" value="Unassembled WGS sequence"/>
</dbReference>
<sequence>MNKKTKSIYFNLNDPFDSNLYEYSQQYPNFSKFVKRLIQNHINGINPSQKIYQDEQIIQAEEAENNPKFDTSLMKNLL</sequence>
<protein>
    <submittedName>
        <fullName evidence="1">Uncharacterized protein</fullName>
    </submittedName>
</protein>